<dbReference type="InterPro" id="IPR009057">
    <property type="entry name" value="Homeodomain-like_sf"/>
</dbReference>
<name>A0ABV6J581_9BACL</name>
<evidence type="ECO:0000313" key="5">
    <source>
        <dbReference type="Proteomes" id="UP001589818"/>
    </source>
</evidence>
<dbReference type="InterPro" id="IPR001647">
    <property type="entry name" value="HTH_TetR"/>
</dbReference>
<dbReference type="PROSITE" id="PS01081">
    <property type="entry name" value="HTH_TETR_1"/>
    <property type="match status" value="1"/>
</dbReference>
<dbReference type="Proteomes" id="UP001589818">
    <property type="component" value="Unassembled WGS sequence"/>
</dbReference>
<organism evidence="4 5">
    <name type="scientific">Paenibacillus mendelii</name>
    <dbReference type="NCBI Taxonomy" id="206163"/>
    <lineage>
        <taxon>Bacteria</taxon>
        <taxon>Bacillati</taxon>
        <taxon>Bacillota</taxon>
        <taxon>Bacilli</taxon>
        <taxon>Bacillales</taxon>
        <taxon>Paenibacillaceae</taxon>
        <taxon>Paenibacillus</taxon>
    </lineage>
</organism>
<dbReference type="PRINTS" id="PR00455">
    <property type="entry name" value="HTHTETR"/>
</dbReference>
<evidence type="ECO:0000256" key="1">
    <source>
        <dbReference type="ARBA" id="ARBA00023125"/>
    </source>
</evidence>
<feature type="DNA-binding region" description="H-T-H motif" evidence="2">
    <location>
        <begin position="32"/>
        <end position="51"/>
    </location>
</feature>
<dbReference type="InterPro" id="IPR050624">
    <property type="entry name" value="HTH-type_Tx_Regulator"/>
</dbReference>
<comment type="caution">
    <text evidence="4">The sequence shown here is derived from an EMBL/GenBank/DDBJ whole genome shotgun (WGS) entry which is preliminary data.</text>
</comment>
<dbReference type="Gene3D" id="1.10.357.10">
    <property type="entry name" value="Tetracycline Repressor, domain 2"/>
    <property type="match status" value="1"/>
</dbReference>
<dbReference type="PANTHER" id="PTHR43479">
    <property type="entry name" value="ACREF/ENVCD OPERON REPRESSOR-RELATED"/>
    <property type="match status" value="1"/>
</dbReference>
<accession>A0ABV6J581</accession>
<protein>
    <submittedName>
        <fullName evidence="4">TetR/AcrR family transcriptional regulator</fullName>
    </submittedName>
</protein>
<dbReference type="SUPFAM" id="SSF46689">
    <property type="entry name" value="Homeodomain-like"/>
    <property type="match status" value="1"/>
</dbReference>
<evidence type="ECO:0000259" key="3">
    <source>
        <dbReference type="PROSITE" id="PS50977"/>
    </source>
</evidence>
<feature type="domain" description="HTH tetR-type" evidence="3">
    <location>
        <begin position="9"/>
        <end position="69"/>
    </location>
</feature>
<keyword evidence="5" id="KW-1185">Reference proteome</keyword>
<evidence type="ECO:0000256" key="2">
    <source>
        <dbReference type="PROSITE-ProRule" id="PRU00335"/>
    </source>
</evidence>
<dbReference type="Pfam" id="PF00440">
    <property type="entry name" value="TetR_N"/>
    <property type="match status" value="1"/>
</dbReference>
<keyword evidence="1 2" id="KW-0238">DNA-binding</keyword>
<evidence type="ECO:0000313" key="4">
    <source>
        <dbReference type="EMBL" id="MFC0389968.1"/>
    </source>
</evidence>
<dbReference type="PANTHER" id="PTHR43479:SF21">
    <property type="entry name" value="TRANSCRIPTIONAL REGULATOR, TETR FAMILY"/>
    <property type="match status" value="1"/>
</dbReference>
<sequence length="209" mass="24304">MNGFERRKRNKTEQIFDVAFRMFSQYGFSKVSVNEIAEQANVSPATIYNYFGTKERLYIDMLRHWMDKQLARYEAILLDSVLSFPEKTKRIMLLEAGNVKFLSDELGQVPHSEQGRLAGMMERYAEEKVGAFFRHYVALGKREGYVREELPDEVAAIYFTMYKNELERLWSADGSGRSDRHIERLMELFFYGLVGQSKDGDGGERSSDD</sequence>
<dbReference type="PROSITE" id="PS50977">
    <property type="entry name" value="HTH_TETR_2"/>
    <property type="match status" value="1"/>
</dbReference>
<dbReference type="EMBL" id="JBHLVF010000005">
    <property type="protein sequence ID" value="MFC0389968.1"/>
    <property type="molecule type" value="Genomic_DNA"/>
</dbReference>
<reference evidence="4 5" key="1">
    <citation type="submission" date="2024-09" db="EMBL/GenBank/DDBJ databases">
        <authorList>
            <person name="Sun Q."/>
            <person name="Mori K."/>
        </authorList>
    </citation>
    <scope>NUCLEOTIDE SEQUENCE [LARGE SCALE GENOMIC DNA]</scope>
    <source>
        <strain evidence="4 5">CCM 4839</strain>
    </source>
</reference>
<dbReference type="RefSeq" id="WP_204822181.1">
    <property type="nucleotide sequence ID" value="NZ_JANHOF010000005.1"/>
</dbReference>
<proteinExistence type="predicted"/>
<dbReference type="InterPro" id="IPR023772">
    <property type="entry name" value="DNA-bd_HTH_TetR-type_CS"/>
</dbReference>
<gene>
    <name evidence="4" type="ORF">ACFFJ8_01120</name>
</gene>